<evidence type="ECO:0000313" key="3">
    <source>
        <dbReference type="Proteomes" id="UP001142393"/>
    </source>
</evidence>
<evidence type="ECO:0000256" key="1">
    <source>
        <dbReference type="SAM" id="MobiDB-lite"/>
    </source>
</evidence>
<feature type="region of interest" description="Disordered" evidence="1">
    <location>
        <begin position="452"/>
        <end position="577"/>
    </location>
</feature>
<feature type="compositionally biased region" description="Low complexity" evidence="1">
    <location>
        <begin position="254"/>
        <end position="269"/>
    </location>
</feature>
<feature type="compositionally biased region" description="Polar residues" evidence="1">
    <location>
        <begin position="54"/>
        <end position="66"/>
    </location>
</feature>
<feature type="compositionally biased region" description="Acidic residues" evidence="1">
    <location>
        <begin position="452"/>
        <end position="461"/>
    </location>
</feature>
<feature type="compositionally biased region" description="Low complexity" evidence="1">
    <location>
        <begin position="511"/>
        <end position="520"/>
    </location>
</feature>
<dbReference type="EMBL" id="JANVFU010000005">
    <property type="protein sequence ID" value="KAJ3745390.1"/>
    <property type="molecule type" value="Genomic_DNA"/>
</dbReference>
<feature type="compositionally biased region" description="Polar residues" evidence="1">
    <location>
        <begin position="270"/>
        <end position="279"/>
    </location>
</feature>
<reference evidence="2 3" key="1">
    <citation type="journal article" date="2023" name="Proc. Natl. Acad. Sci. U.S.A.">
        <title>A global phylogenomic analysis of the shiitake genus Lentinula.</title>
        <authorList>
            <person name="Sierra-Patev S."/>
            <person name="Min B."/>
            <person name="Naranjo-Ortiz M."/>
            <person name="Looney B."/>
            <person name="Konkel Z."/>
            <person name="Slot J.C."/>
            <person name="Sakamoto Y."/>
            <person name="Steenwyk J.L."/>
            <person name="Rokas A."/>
            <person name="Carro J."/>
            <person name="Camarero S."/>
            <person name="Ferreira P."/>
            <person name="Molpeceres G."/>
            <person name="Ruiz-Duenas F.J."/>
            <person name="Serrano A."/>
            <person name="Henrissat B."/>
            <person name="Drula E."/>
            <person name="Hughes K.W."/>
            <person name="Mata J.L."/>
            <person name="Ishikawa N.K."/>
            <person name="Vargas-Isla R."/>
            <person name="Ushijima S."/>
            <person name="Smith C.A."/>
            <person name="Donoghue J."/>
            <person name="Ahrendt S."/>
            <person name="Andreopoulos W."/>
            <person name="He G."/>
            <person name="LaButti K."/>
            <person name="Lipzen A."/>
            <person name="Ng V."/>
            <person name="Riley R."/>
            <person name="Sandor L."/>
            <person name="Barry K."/>
            <person name="Martinez A.T."/>
            <person name="Xiao Y."/>
            <person name="Gibbons J.G."/>
            <person name="Terashima K."/>
            <person name="Grigoriev I.V."/>
            <person name="Hibbett D."/>
        </authorList>
    </citation>
    <scope>NUCLEOTIDE SEQUENCE [LARGE SCALE GENOMIC DNA]</scope>
    <source>
        <strain evidence="2 3">TFB7810</strain>
    </source>
</reference>
<feature type="region of interest" description="Disordered" evidence="1">
    <location>
        <begin position="643"/>
        <end position="670"/>
    </location>
</feature>
<feature type="region of interest" description="Disordered" evidence="1">
    <location>
        <begin position="584"/>
        <end position="603"/>
    </location>
</feature>
<gene>
    <name evidence="2" type="ORF">DFH05DRAFT_1396423</name>
</gene>
<comment type="caution">
    <text evidence="2">The sequence shown here is derived from an EMBL/GenBank/DDBJ whole genome shotgun (WGS) entry which is preliminary data.</text>
</comment>
<keyword evidence="3" id="KW-1185">Reference proteome</keyword>
<dbReference type="Proteomes" id="UP001142393">
    <property type="component" value="Unassembled WGS sequence"/>
</dbReference>
<feature type="region of interest" description="Disordered" evidence="1">
    <location>
        <begin position="1"/>
        <end position="40"/>
    </location>
</feature>
<accession>A0A9W8P269</accession>
<feature type="compositionally biased region" description="Low complexity" evidence="1">
    <location>
        <begin position="560"/>
        <end position="577"/>
    </location>
</feature>
<feature type="compositionally biased region" description="Basic and acidic residues" evidence="1">
    <location>
        <begin position="462"/>
        <end position="473"/>
    </location>
</feature>
<sequence>MSSPSSPTTPRHRLSSRRGSISAPDPYAKHGGINLNPNRLSTSTLTIVKVVPNDVNSAFPNDNHGTISLKDPPGPGQRRSHRRIGSNEPGPRGRSEGGSGPVGSPRMSFAFSTFGPARPNQSDRTGARTPSPSSPSAPSRIRPSSPNGHRSSTSGYAAPKPKLTPEQLYDLAHQATHPTHLPSSTTTSPTGTTPATFTPLHPSVYLPFIDRSAEVKALIESTPTRKLFALLKQTFPKNQSINSPPPTARLVIANPDPKSKSPSPNSPDSLTRSIFSPSPGTEIPADPTTWTYDSLIAFMTTVSRDQEPDTLWVAKIRRCILSHSELIWERVKGALGVPPELDVDFNLEMEMNADVFESSESESESDRDLQTPGSLGSFSPSLSASIPSLLSFTSATSGPNPETGVVIEPLVISPSQNPIGSPGLYPPPLSLPALLADSSPGSNNALGDILEGAEEEEEEEAEKQKEAAMKDSNESPIDPTQIHGLRISLPSSPSLSTSSTTSSPVFSYRPLSQLSQSQSQNLVGSLGRTGSLSQTRTDLKRLSWGSVGSDTNLTRSQSFGRSGLTRTGSSGSIASIGSHGYDSEGGYDPVGDRAPGNPLFPSNFARLATGPTLVANNPSLRSAPLPPQSKYPHVLYGRANKFNRRGSNASGVSGTSNDYAVTLESGSSVA</sequence>
<proteinExistence type="predicted"/>
<dbReference type="AlphaFoldDB" id="A0A9W8P269"/>
<organism evidence="2 3">
    <name type="scientific">Lentinula detonsa</name>
    <dbReference type="NCBI Taxonomy" id="2804962"/>
    <lineage>
        <taxon>Eukaryota</taxon>
        <taxon>Fungi</taxon>
        <taxon>Dikarya</taxon>
        <taxon>Basidiomycota</taxon>
        <taxon>Agaricomycotina</taxon>
        <taxon>Agaricomycetes</taxon>
        <taxon>Agaricomycetidae</taxon>
        <taxon>Agaricales</taxon>
        <taxon>Marasmiineae</taxon>
        <taxon>Omphalotaceae</taxon>
        <taxon>Lentinula</taxon>
    </lineage>
</organism>
<protein>
    <submittedName>
        <fullName evidence="2">Uncharacterized protein</fullName>
    </submittedName>
</protein>
<feature type="compositionally biased region" description="Polar residues" evidence="1">
    <location>
        <begin position="645"/>
        <end position="670"/>
    </location>
</feature>
<feature type="region of interest" description="Disordered" evidence="1">
    <location>
        <begin position="177"/>
        <end position="196"/>
    </location>
</feature>
<feature type="compositionally biased region" description="Low complexity" evidence="1">
    <location>
        <begin position="130"/>
        <end position="146"/>
    </location>
</feature>
<feature type="region of interest" description="Disordered" evidence="1">
    <location>
        <begin position="54"/>
        <end position="166"/>
    </location>
</feature>
<feature type="region of interest" description="Disordered" evidence="1">
    <location>
        <begin position="355"/>
        <end position="378"/>
    </location>
</feature>
<evidence type="ECO:0000313" key="2">
    <source>
        <dbReference type="EMBL" id="KAJ3745390.1"/>
    </source>
</evidence>
<feature type="region of interest" description="Disordered" evidence="1">
    <location>
        <begin position="237"/>
        <end position="286"/>
    </location>
</feature>
<feature type="compositionally biased region" description="Polar residues" evidence="1">
    <location>
        <begin position="546"/>
        <end position="559"/>
    </location>
</feature>
<feature type="compositionally biased region" description="Low complexity" evidence="1">
    <location>
        <begin position="488"/>
        <end position="504"/>
    </location>
</feature>
<name>A0A9W8P269_9AGAR</name>